<reference evidence="1 2" key="1">
    <citation type="submission" date="2018-05" db="EMBL/GenBank/DDBJ databases">
        <title>Genomic Encyclopedia of Type Strains, Phase III (KMG-III): the genomes of soil and plant-associated and newly described type strains.</title>
        <authorList>
            <person name="Whitman W."/>
        </authorList>
    </citation>
    <scope>NUCLEOTIDE SEQUENCE [LARGE SCALE GENOMIC DNA]</scope>
    <source>
        <strain evidence="1 2">CECT 5696</strain>
    </source>
</reference>
<keyword evidence="2" id="KW-1185">Reference proteome</keyword>
<organism evidence="1 2">
    <name type="scientific">Paenibacillus cellulosilyticus</name>
    <dbReference type="NCBI Taxonomy" id="375489"/>
    <lineage>
        <taxon>Bacteria</taxon>
        <taxon>Bacillati</taxon>
        <taxon>Bacillota</taxon>
        <taxon>Bacilli</taxon>
        <taxon>Bacillales</taxon>
        <taxon>Paenibacillaceae</taxon>
        <taxon>Paenibacillus</taxon>
    </lineage>
</organism>
<protein>
    <submittedName>
        <fullName evidence="1">Uncharacterized protein</fullName>
    </submittedName>
</protein>
<dbReference type="Proteomes" id="UP000246635">
    <property type="component" value="Unassembled WGS sequence"/>
</dbReference>
<evidence type="ECO:0000313" key="2">
    <source>
        <dbReference type="Proteomes" id="UP000246635"/>
    </source>
</evidence>
<proteinExistence type="predicted"/>
<evidence type="ECO:0000313" key="1">
    <source>
        <dbReference type="EMBL" id="PWV97434.1"/>
    </source>
</evidence>
<dbReference type="RefSeq" id="WP_110045953.1">
    <property type="nucleotide sequence ID" value="NZ_CP054613.1"/>
</dbReference>
<dbReference type="Pfam" id="PF20458">
    <property type="entry name" value="DUF6711"/>
    <property type="match status" value="1"/>
</dbReference>
<gene>
    <name evidence="1" type="ORF">DFQ01_12178</name>
</gene>
<dbReference type="OrthoDB" id="1767129at2"/>
<dbReference type="InterPro" id="IPR046557">
    <property type="entry name" value="DUF6711"/>
</dbReference>
<dbReference type="AlphaFoldDB" id="A0A2V2YPZ5"/>
<name>A0A2V2YPZ5_9BACL</name>
<sequence>MELKIDGQVIASYPSQFTVTTMDLDDGDSTTRTADGTLTRDRVAVKRQIEMQWGVIKWSIMSALLQSMSGVFFDFTYPDPMTGQYETKTFYVGNRPAPVAVSKGGEILWSGLKVTLTER</sequence>
<accession>A0A2V2YPZ5</accession>
<comment type="caution">
    <text evidence="1">The sequence shown here is derived from an EMBL/GenBank/DDBJ whole genome shotgun (WGS) entry which is preliminary data.</text>
</comment>
<dbReference type="EMBL" id="QGTQ01000021">
    <property type="protein sequence ID" value="PWV97434.1"/>
    <property type="molecule type" value="Genomic_DNA"/>
</dbReference>